<keyword evidence="1" id="KW-0812">Transmembrane</keyword>
<evidence type="ECO:0000313" key="3">
    <source>
        <dbReference type="Proteomes" id="UP000001307"/>
    </source>
</evidence>
<protein>
    <submittedName>
        <fullName evidence="2">Uncharacterized protein</fullName>
    </submittedName>
</protein>
<gene>
    <name evidence="2" type="ORF">GSOID_T00003126001</name>
</gene>
<accession>E4X6V3</accession>
<dbReference type="InParanoid" id="E4X6V3"/>
<keyword evidence="3" id="KW-1185">Reference proteome</keyword>
<evidence type="ECO:0000313" key="2">
    <source>
        <dbReference type="EMBL" id="CBY07774.1"/>
    </source>
</evidence>
<organism evidence="2">
    <name type="scientific">Oikopleura dioica</name>
    <name type="common">Tunicate</name>
    <dbReference type="NCBI Taxonomy" id="34765"/>
    <lineage>
        <taxon>Eukaryota</taxon>
        <taxon>Metazoa</taxon>
        <taxon>Chordata</taxon>
        <taxon>Tunicata</taxon>
        <taxon>Appendicularia</taxon>
        <taxon>Copelata</taxon>
        <taxon>Oikopleuridae</taxon>
        <taxon>Oikopleura</taxon>
    </lineage>
</organism>
<keyword evidence="1" id="KW-0472">Membrane</keyword>
<name>E4X6V3_OIKDI</name>
<keyword evidence="1" id="KW-1133">Transmembrane helix</keyword>
<dbReference type="EMBL" id="FN653027">
    <property type="protein sequence ID" value="CBY07774.1"/>
    <property type="molecule type" value="Genomic_DNA"/>
</dbReference>
<feature type="transmembrane region" description="Helical" evidence="1">
    <location>
        <begin position="39"/>
        <end position="59"/>
    </location>
</feature>
<dbReference type="AlphaFoldDB" id="E4X6V3"/>
<dbReference type="Proteomes" id="UP000001307">
    <property type="component" value="Unassembled WGS sequence"/>
</dbReference>
<sequence>MADSVKYAKCKWASAPSTAAPAINVFLISITIVPGLEHVLVLATIPLFSLILCYMRFCFCQARY</sequence>
<reference evidence="2" key="1">
    <citation type="journal article" date="2010" name="Science">
        <title>Plasticity of animal genome architecture unmasked by rapid evolution of a pelagic tunicate.</title>
        <authorList>
            <person name="Denoeud F."/>
            <person name="Henriet S."/>
            <person name="Mungpakdee S."/>
            <person name="Aury J.M."/>
            <person name="Da Silva C."/>
            <person name="Brinkmann H."/>
            <person name="Mikhaleva J."/>
            <person name="Olsen L.C."/>
            <person name="Jubin C."/>
            <person name="Canestro C."/>
            <person name="Bouquet J.M."/>
            <person name="Danks G."/>
            <person name="Poulain J."/>
            <person name="Campsteijn C."/>
            <person name="Adamski M."/>
            <person name="Cross I."/>
            <person name="Yadetie F."/>
            <person name="Muffato M."/>
            <person name="Louis A."/>
            <person name="Butcher S."/>
            <person name="Tsagkogeorga G."/>
            <person name="Konrad A."/>
            <person name="Singh S."/>
            <person name="Jensen M.F."/>
            <person name="Cong E.H."/>
            <person name="Eikeseth-Otteraa H."/>
            <person name="Noel B."/>
            <person name="Anthouard V."/>
            <person name="Porcel B.M."/>
            <person name="Kachouri-Lafond R."/>
            <person name="Nishino A."/>
            <person name="Ugolini M."/>
            <person name="Chourrout P."/>
            <person name="Nishida H."/>
            <person name="Aasland R."/>
            <person name="Huzurbazar S."/>
            <person name="Westhof E."/>
            <person name="Delsuc F."/>
            <person name="Lehrach H."/>
            <person name="Reinhardt R."/>
            <person name="Weissenbach J."/>
            <person name="Roy S.W."/>
            <person name="Artiguenave F."/>
            <person name="Postlethwait J.H."/>
            <person name="Manak J.R."/>
            <person name="Thompson E.M."/>
            <person name="Jaillon O."/>
            <person name="Du Pasquier L."/>
            <person name="Boudinot P."/>
            <person name="Liberles D.A."/>
            <person name="Volff J.N."/>
            <person name="Philippe H."/>
            <person name="Lenhard B."/>
            <person name="Roest Crollius H."/>
            <person name="Wincker P."/>
            <person name="Chourrout D."/>
        </authorList>
    </citation>
    <scope>NUCLEOTIDE SEQUENCE [LARGE SCALE GENOMIC DNA]</scope>
</reference>
<feature type="transmembrane region" description="Helical" evidence="1">
    <location>
        <begin position="12"/>
        <end position="33"/>
    </location>
</feature>
<evidence type="ECO:0000256" key="1">
    <source>
        <dbReference type="SAM" id="Phobius"/>
    </source>
</evidence>
<proteinExistence type="predicted"/>